<reference evidence="1" key="1">
    <citation type="journal article" date="2014" name="Front. Microbiol.">
        <title>High frequency of phylogenetically diverse reductive dehalogenase-homologous genes in deep subseafloor sedimentary metagenomes.</title>
        <authorList>
            <person name="Kawai M."/>
            <person name="Futagami T."/>
            <person name="Toyoda A."/>
            <person name="Takaki Y."/>
            <person name="Nishi S."/>
            <person name="Hori S."/>
            <person name="Arai W."/>
            <person name="Tsubouchi T."/>
            <person name="Morono Y."/>
            <person name="Uchiyama I."/>
            <person name="Ito T."/>
            <person name="Fujiyama A."/>
            <person name="Inagaki F."/>
            <person name="Takami H."/>
        </authorList>
    </citation>
    <scope>NUCLEOTIDE SEQUENCE</scope>
    <source>
        <strain evidence="1">Expedition CK06-06</strain>
    </source>
</reference>
<feature type="non-terminal residue" evidence="1">
    <location>
        <position position="1"/>
    </location>
</feature>
<dbReference type="EMBL" id="BARS01040529">
    <property type="protein sequence ID" value="GAG36689.1"/>
    <property type="molecule type" value="Genomic_DNA"/>
</dbReference>
<proteinExistence type="predicted"/>
<evidence type="ECO:0000313" key="1">
    <source>
        <dbReference type="EMBL" id="GAG36689.1"/>
    </source>
</evidence>
<feature type="non-terminal residue" evidence="1">
    <location>
        <position position="253"/>
    </location>
</feature>
<comment type="caution">
    <text evidence="1">The sequence shown here is derived from an EMBL/GenBank/DDBJ whole genome shotgun (WGS) entry which is preliminary data.</text>
</comment>
<name>X0X0F8_9ZZZZ</name>
<sequence>TAWKAVGGLYDRGILRGAYDSNQKANVTNWYARGALRCPSSEYFVVAPAVGTSSAMIPGLINGEYAPAIEVVRGGEPQLWVFQRGYHGDLVQYDYAQCAADFDRRLSAPTFWFGPPLDEVFDPSHLVNARMGDELQLVGLDVDRAIIAQGDPVILTLYWRALAETEADYHVFVHIGGHDPVAQADSVPRCGEHPTYRWQVGEQVVDRHLLLVREDATSGVFPIWLGMYDFGTGSRLPVTDAQGKPGGNSLQLT</sequence>
<accession>X0X0F8</accession>
<gene>
    <name evidence="1" type="ORF">S01H1_61762</name>
</gene>
<dbReference type="AlphaFoldDB" id="X0X0F8"/>
<organism evidence="1">
    <name type="scientific">marine sediment metagenome</name>
    <dbReference type="NCBI Taxonomy" id="412755"/>
    <lineage>
        <taxon>unclassified sequences</taxon>
        <taxon>metagenomes</taxon>
        <taxon>ecological metagenomes</taxon>
    </lineage>
</organism>
<protein>
    <submittedName>
        <fullName evidence="1">Uncharacterized protein</fullName>
    </submittedName>
</protein>